<evidence type="ECO:0000313" key="2">
    <source>
        <dbReference type="Proteomes" id="UP000091857"/>
    </source>
</evidence>
<organism evidence="1 2">
    <name type="scientific">Manihot esculenta</name>
    <name type="common">Cassava</name>
    <name type="synonym">Jatropha manihot</name>
    <dbReference type="NCBI Taxonomy" id="3983"/>
    <lineage>
        <taxon>Eukaryota</taxon>
        <taxon>Viridiplantae</taxon>
        <taxon>Streptophyta</taxon>
        <taxon>Embryophyta</taxon>
        <taxon>Tracheophyta</taxon>
        <taxon>Spermatophyta</taxon>
        <taxon>Magnoliopsida</taxon>
        <taxon>eudicotyledons</taxon>
        <taxon>Gunneridae</taxon>
        <taxon>Pentapetalae</taxon>
        <taxon>rosids</taxon>
        <taxon>fabids</taxon>
        <taxon>Malpighiales</taxon>
        <taxon>Euphorbiaceae</taxon>
        <taxon>Crotonoideae</taxon>
        <taxon>Manihoteae</taxon>
        <taxon>Manihot</taxon>
    </lineage>
</organism>
<name>A0ACB7I774_MANES</name>
<comment type="caution">
    <text evidence="1">The sequence shown here is derived from an EMBL/GenBank/DDBJ whole genome shotgun (WGS) entry which is preliminary data.</text>
</comment>
<reference evidence="2" key="1">
    <citation type="journal article" date="2016" name="Nat. Biotechnol.">
        <title>Sequencing wild and cultivated cassava and related species reveals extensive interspecific hybridization and genetic diversity.</title>
        <authorList>
            <person name="Bredeson J.V."/>
            <person name="Lyons J.B."/>
            <person name="Prochnik S.E."/>
            <person name="Wu G.A."/>
            <person name="Ha C.M."/>
            <person name="Edsinger-Gonzales E."/>
            <person name="Grimwood J."/>
            <person name="Schmutz J."/>
            <person name="Rabbi I.Y."/>
            <person name="Egesi C."/>
            <person name="Nauluvula P."/>
            <person name="Lebot V."/>
            <person name="Ndunguru J."/>
            <person name="Mkamilo G."/>
            <person name="Bart R.S."/>
            <person name="Setter T.L."/>
            <person name="Gleadow R.M."/>
            <person name="Kulakow P."/>
            <person name="Ferguson M.E."/>
            <person name="Rounsley S."/>
            <person name="Rokhsar D.S."/>
        </authorList>
    </citation>
    <scope>NUCLEOTIDE SEQUENCE [LARGE SCALE GENOMIC DNA]</scope>
    <source>
        <strain evidence="2">cv. AM560-2</strain>
    </source>
</reference>
<evidence type="ECO:0000313" key="1">
    <source>
        <dbReference type="EMBL" id="KAG8660074.1"/>
    </source>
</evidence>
<sequence>MSRRSNRWTSPPPLCLCYVSLEYLLSPPFLVGCSGATDGKHHFFVVMRLLSEAVTTNEKSLKFPFKVHHFRPSNIHSSQHEAKLFFYDAATFCALPSDQKMDCFLIHEKSI</sequence>
<keyword evidence="2" id="KW-1185">Reference proteome</keyword>
<dbReference type="Proteomes" id="UP000091857">
    <property type="component" value="Chromosome 2"/>
</dbReference>
<protein>
    <submittedName>
        <fullName evidence="1">Uncharacterized protein</fullName>
    </submittedName>
</protein>
<accession>A0ACB7I774</accession>
<proteinExistence type="predicted"/>
<gene>
    <name evidence="1" type="ORF">MANES_02G112550v8</name>
</gene>
<dbReference type="EMBL" id="CM004388">
    <property type="protein sequence ID" value="KAG8660074.1"/>
    <property type="molecule type" value="Genomic_DNA"/>
</dbReference>